<name>A0ABW2DRD2_9BACT</name>
<reference evidence="2" key="1">
    <citation type="journal article" date="2019" name="Int. J. Syst. Evol. Microbiol.">
        <title>The Global Catalogue of Microorganisms (GCM) 10K type strain sequencing project: providing services to taxonomists for standard genome sequencing and annotation.</title>
        <authorList>
            <consortium name="The Broad Institute Genomics Platform"/>
            <consortium name="The Broad Institute Genome Sequencing Center for Infectious Disease"/>
            <person name="Wu L."/>
            <person name="Ma J."/>
        </authorList>
    </citation>
    <scope>NUCLEOTIDE SEQUENCE [LARGE SCALE GENOMIC DNA]</scope>
    <source>
        <strain evidence="2">CGMCC 4.7393</strain>
    </source>
</reference>
<dbReference type="Proteomes" id="UP001596405">
    <property type="component" value="Unassembled WGS sequence"/>
</dbReference>
<sequence length="88" mass="9701">MSVKQNSSVDYSLGTLSVEAGAVVEMHPAHAEVSELVREQTGEIKYKYKPQPGFKGKDYVQIRFAKGTNGTSESTLIKITKINLIVEE</sequence>
<proteinExistence type="predicted"/>
<dbReference type="RefSeq" id="WP_153042163.1">
    <property type="nucleotide sequence ID" value="NZ_LRML01000006.1"/>
</dbReference>
<gene>
    <name evidence="1" type="ORF">ACFQHR_18555</name>
</gene>
<accession>A0ABW2DRD2</accession>
<protein>
    <submittedName>
        <fullName evidence="1">Uncharacterized protein</fullName>
    </submittedName>
</protein>
<evidence type="ECO:0000313" key="2">
    <source>
        <dbReference type="Proteomes" id="UP001596405"/>
    </source>
</evidence>
<evidence type="ECO:0000313" key="1">
    <source>
        <dbReference type="EMBL" id="MFC6999643.1"/>
    </source>
</evidence>
<comment type="caution">
    <text evidence="1">The sequence shown here is derived from an EMBL/GenBank/DDBJ whole genome shotgun (WGS) entry which is preliminary data.</text>
</comment>
<keyword evidence="2" id="KW-1185">Reference proteome</keyword>
<dbReference type="EMBL" id="JBHSYQ010000016">
    <property type="protein sequence ID" value="MFC6999643.1"/>
    <property type="molecule type" value="Genomic_DNA"/>
</dbReference>
<organism evidence="1 2">
    <name type="scientific">Rufibacter roseus</name>
    <dbReference type="NCBI Taxonomy" id="1567108"/>
    <lineage>
        <taxon>Bacteria</taxon>
        <taxon>Pseudomonadati</taxon>
        <taxon>Bacteroidota</taxon>
        <taxon>Cytophagia</taxon>
        <taxon>Cytophagales</taxon>
        <taxon>Hymenobacteraceae</taxon>
        <taxon>Rufibacter</taxon>
    </lineage>
</organism>